<gene>
    <name evidence="1" type="ORF">B0T17DRAFT_509559</name>
</gene>
<comment type="caution">
    <text evidence="1">The sequence shown here is derived from an EMBL/GenBank/DDBJ whole genome shotgun (WGS) entry which is preliminary data.</text>
</comment>
<organism evidence="1 2">
    <name type="scientific">Bombardia bombarda</name>
    <dbReference type="NCBI Taxonomy" id="252184"/>
    <lineage>
        <taxon>Eukaryota</taxon>
        <taxon>Fungi</taxon>
        <taxon>Dikarya</taxon>
        <taxon>Ascomycota</taxon>
        <taxon>Pezizomycotina</taxon>
        <taxon>Sordariomycetes</taxon>
        <taxon>Sordariomycetidae</taxon>
        <taxon>Sordariales</taxon>
        <taxon>Lasiosphaeriaceae</taxon>
        <taxon>Bombardia</taxon>
    </lineage>
</organism>
<dbReference type="Proteomes" id="UP001174934">
    <property type="component" value="Unassembled WGS sequence"/>
</dbReference>
<dbReference type="EMBL" id="JAULSR010000005">
    <property type="protein sequence ID" value="KAK0617991.1"/>
    <property type="molecule type" value="Genomic_DNA"/>
</dbReference>
<accession>A0AA40BY12</accession>
<protein>
    <submittedName>
        <fullName evidence="1">Uncharacterized protein</fullName>
    </submittedName>
</protein>
<sequence>MLREAVRKIEKRKVAVAGGGKVCAALRNAAVVCPAVCGLWFVVCGLCAVHVRGLELELGANGITVYPPNAVYTGVRWCVDGGWTSNGELDVQCVAWMARSLLTNTQARSTCNNHRGRKGSCLSQSGCPLLWTLAISRVQCLERGMYEVVGYIPGTLPLGLFRLPGRYYPSQAYDLEAVGQ</sequence>
<proteinExistence type="predicted"/>
<reference evidence="1" key="1">
    <citation type="submission" date="2023-06" db="EMBL/GenBank/DDBJ databases">
        <title>Genome-scale phylogeny and comparative genomics of the fungal order Sordariales.</title>
        <authorList>
            <consortium name="Lawrence Berkeley National Laboratory"/>
            <person name="Hensen N."/>
            <person name="Bonometti L."/>
            <person name="Westerberg I."/>
            <person name="Brannstrom I.O."/>
            <person name="Guillou S."/>
            <person name="Cros-Aarteil S."/>
            <person name="Calhoun S."/>
            <person name="Haridas S."/>
            <person name="Kuo A."/>
            <person name="Mondo S."/>
            <person name="Pangilinan J."/>
            <person name="Riley R."/>
            <person name="LaButti K."/>
            <person name="Andreopoulos B."/>
            <person name="Lipzen A."/>
            <person name="Chen C."/>
            <person name="Yanf M."/>
            <person name="Daum C."/>
            <person name="Ng V."/>
            <person name="Clum A."/>
            <person name="Steindorff A."/>
            <person name="Ohm R."/>
            <person name="Martin F."/>
            <person name="Silar P."/>
            <person name="Natvig D."/>
            <person name="Lalanne C."/>
            <person name="Gautier V."/>
            <person name="Ament-velasquez S.L."/>
            <person name="Kruys A."/>
            <person name="Hutchinson M.I."/>
            <person name="Powell A.J."/>
            <person name="Barry K."/>
            <person name="Miller A.N."/>
            <person name="Grigoriev I.V."/>
            <person name="Debuchy R."/>
            <person name="Gladieux P."/>
            <person name="Thoren M.H."/>
            <person name="Johannesson H."/>
        </authorList>
    </citation>
    <scope>NUCLEOTIDE SEQUENCE</scope>
    <source>
        <strain evidence="1">SMH3391-2</strain>
    </source>
</reference>
<dbReference type="AlphaFoldDB" id="A0AA40BY12"/>
<evidence type="ECO:0000313" key="2">
    <source>
        <dbReference type="Proteomes" id="UP001174934"/>
    </source>
</evidence>
<name>A0AA40BY12_9PEZI</name>
<evidence type="ECO:0000313" key="1">
    <source>
        <dbReference type="EMBL" id="KAK0617991.1"/>
    </source>
</evidence>
<keyword evidence="2" id="KW-1185">Reference proteome</keyword>